<dbReference type="SUPFAM" id="SSF54236">
    <property type="entry name" value="Ubiquitin-like"/>
    <property type="match status" value="1"/>
</dbReference>
<dbReference type="OrthoDB" id="312784at2759"/>
<dbReference type="GO" id="GO:0005737">
    <property type="term" value="C:cytoplasm"/>
    <property type="evidence" value="ECO:0007669"/>
    <property type="project" value="TreeGrafter"/>
</dbReference>
<proteinExistence type="predicted"/>
<dbReference type="SMART" id="SM00580">
    <property type="entry name" value="PUG"/>
    <property type="match status" value="1"/>
</dbReference>
<reference evidence="3 4" key="1">
    <citation type="submission" date="2016-11" db="EMBL/GenBank/DDBJ databases">
        <title>The macronuclear genome of Stentor coeruleus: a giant cell with tiny introns.</title>
        <authorList>
            <person name="Slabodnick M."/>
            <person name="Ruby J.G."/>
            <person name="Reiff S.B."/>
            <person name="Swart E.C."/>
            <person name="Gosai S."/>
            <person name="Prabakaran S."/>
            <person name="Witkowska E."/>
            <person name="Larue G.E."/>
            <person name="Fisher S."/>
            <person name="Freeman R.M."/>
            <person name="Gunawardena J."/>
            <person name="Chu W."/>
            <person name="Stover N.A."/>
            <person name="Gregory B.D."/>
            <person name="Nowacki M."/>
            <person name="Derisi J."/>
            <person name="Roy S.W."/>
            <person name="Marshall W.F."/>
            <person name="Sood P."/>
        </authorList>
    </citation>
    <scope>NUCLEOTIDE SEQUENCE [LARGE SCALE GENOMIC DNA]</scope>
    <source>
        <strain evidence="3">WM001</strain>
    </source>
</reference>
<dbReference type="InterPro" id="IPR001012">
    <property type="entry name" value="UBX_dom"/>
</dbReference>
<dbReference type="InterPro" id="IPR036339">
    <property type="entry name" value="PUB-like_dom_sf"/>
</dbReference>
<comment type="caution">
    <text evidence="3">The sequence shown here is derived from an EMBL/GenBank/DDBJ whole genome shotgun (WGS) entry which is preliminary data.</text>
</comment>
<evidence type="ECO:0000313" key="4">
    <source>
        <dbReference type="Proteomes" id="UP000187209"/>
    </source>
</evidence>
<dbReference type="GO" id="GO:0006886">
    <property type="term" value="P:intracellular protein transport"/>
    <property type="evidence" value="ECO:0007669"/>
    <property type="project" value="TreeGrafter"/>
</dbReference>
<dbReference type="Pfam" id="PF09409">
    <property type="entry name" value="PUB"/>
    <property type="match status" value="1"/>
</dbReference>
<keyword evidence="4" id="KW-1185">Reference proteome</keyword>
<dbReference type="Gene3D" id="1.20.58.2190">
    <property type="match status" value="1"/>
</dbReference>
<evidence type="ECO:0000259" key="2">
    <source>
        <dbReference type="Pfam" id="PF09409"/>
    </source>
</evidence>
<dbReference type="PANTHER" id="PTHR46467:SF1">
    <property type="entry name" value="TETHER CONTAINING UBX DOMAIN FOR GLUT4"/>
    <property type="match status" value="1"/>
</dbReference>
<evidence type="ECO:0008006" key="5">
    <source>
        <dbReference type="Google" id="ProtNLM"/>
    </source>
</evidence>
<protein>
    <recommendedName>
        <fullName evidence="5">UBX domain-containing protein</fullName>
    </recommendedName>
</protein>
<dbReference type="SUPFAM" id="SSF143503">
    <property type="entry name" value="PUG domain-like"/>
    <property type="match status" value="1"/>
</dbReference>
<dbReference type="PANTHER" id="PTHR46467">
    <property type="entry name" value="TETHER CONTAINING UBX DOMAIN FOR GLUT4"/>
    <property type="match status" value="1"/>
</dbReference>
<dbReference type="EMBL" id="MPUH01001872">
    <property type="protein sequence ID" value="OMJ65960.1"/>
    <property type="molecule type" value="Genomic_DNA"/>
</dbReference>
<dbReference type="AlphaFoldDB" id="A0A1R2ANH7"/>
<sequence>MNTRTFILQVAQENGIAAERVEGIIEKLISEWYETAESLKEITDAQWSTMGIPIRLVELIKKDLFTEQKSSDQFPTLIEELSQNPSDLLQCMETLKTIIVNIIKSSDAKFRKINKNNAKFIEKVGKFSSAINYLQSLGFQINGDFLFLIKENKSILEQEINRIDEVLENARPSNFDPYKPSVVSTNFDNVKIESRENDPLLINQELQRLKSQEFPQVPRNPQILKVEAQNLQTYFRQIDQGIDLAQEDEIAQLANIQSVMRQREELSNFRSKRKNELVKAKSSVLYKVIIRIRFPDKTILQGDFSVKETTRKLYEFVGENLIQKNREFYLYEVPLRKTIKNGNHNLAPFAPASILYFSWSDIETTEAHGPFLI</sequence>
<name>A0A1R2ANH7_9CILI</name>
<dbReference type="CDD" id="cd09212">
    <property type="entry name" value="PUB"/>
    <property type="match status" value="1"/>
</dbReference>
<feature type="domain" description="UBX" evidence="1">
    <location>
        <begin position="289"/>
        <end position="341"/>
    </location>
</feature>
<dbReference type="InterPro" id="IPR029071">
    <property type="entry name" value="Ubiquitin-like_domsf"/>
</dbReference>
<dbReference type="Pfam" id="PF00789">
    <property type="entry name" value="UBX"/>
    <property type="match status" value="1"/>
</dbReference>
<dbReference type="Gene3D" id="3.10.20.90">
    <property type="entry name" value="Phosphatidylinositol 3-kinase Catalytic Subunit, Chain A, domain 1"/>
    <property type="match status" value="1"/>
</dbReference>
<dbReference type="GO" id="GO:0005634">
    <property type="term" value="C:nucleus"/>
    <property type="evidence" value="ECO:0007669"/>
    <property type="project" value="TreeGrafter"/>
</dbReference>
<feature type="domain" description="PUB" evidence="2">
    <location>
        <begin position="88"/>
        <end position="153"/>
    </location>
</feature>
<accession>A0A1R2ANH7</accession>
<evidence type="ECO:0000259" key="1">
    <source>
        <dbReference type="Pfam" id="PF00789"/>
    </source>
</evidence>
<evidence type="ECO:0000313" key="3">
    <source>
        <dbReference type="EMBL" id="OMJ65960.1"/>
    </source>
</evidence>
<dbReference type="Proteomes" id="UP000187209">
    <property type="component" value="Unassembled WGS sequence"/>
</dbReference>
<organism evidence="3 4">
    <name type="scientific">Stentor coeruleus</name>
    <dbReference type="NCBI Taxonomy" id="5963"/>
    <lineage>
        <taxon>Eukaryota</taxon>
        <taxon>Sar</taxon>
        <taxon>Alveolata</taxon>
        <taxon>Ciliophora</taxon>
        <taxon>Postciliodesmatophora</taxon>
        <taxon>Heterotrichea</taxon>
        <taxon>Heterotrichida</taxon>
        <taxon>Stentoridae</taxon>
        <taxon>Stentor</taxon>
    </lineage>
</organism>
<dbReference type="GO" id="GO:0012506">
    <property type="term" value="C:vesicle membrane"/>
    <property type="evidence" value="ECO:0007669"/>
    <property type="project" value="TreeGrafter"/>
</dbReference>
<dbReference type="InterPro" id="IPR018997">
    <property type="entry name" value="PUB_domain"/>
</dbReference>
<dbReference type="CDD" id="cd16118">
    <property type="entry name" value="UBX2_UBXN9"/>
    <property type="match status" value="1"/>
</dbReference>
<gene>
    <name evidence="3" type="ORF">SteCoe_37370</name>
</gene>